<gene>
    <name evidence="8" type="ORF">UA08_04182</name>
</gene>
<evidence type="ECO:0000256" key="3">
    <source>
        <dbReference type="ARBA" id="ARBA00023295"/>
    </source>
</evidence>
<dbReference type="Gene3D" id="3.20.20.80">
    <property type="entry name" value="Glycosidases"/>
    <property type="match status" value="1"/>
</dbReference>
<evidence type="ECO:0000256" key="4">
    <source>
        <dbReference type="ARBA" id="ARBA00023316"/>
    </source>
</evidence>
<comment type="caution">
    <text evidence="8">The sequence shown here is derived from an EMBL/GenBank/DDBJ whole genome shotgun (WGS) entry which is preliminary data.</text>
</comment>
<dbReference type="GO" id="GO:0071555">
    <property type="term" value="P:cell wall organization"/>
    <property type="evidence" value="ECO:0007669"/>
    <property type="project" value="UniProtKB-KW"/>
</dbReference>
<dbReference type="InterPro" id="IPR017853">
    <property type="entry name" value="GH"/>
</dbReference>
<sequence>MKSNFLQRFRHKSGPEHPKTMDSTPKDPGPPTVADIFRYRYQHGTNLGSIFVLEKWLHRSMYEKHATGSSELAAVTQSLNNIGLQATRQKWERHWHSALSETDFLWLLETAKCNSIRLPIGHFTLGPDFCAGTVFEGDAAQVGIGVLIDLHALPGGANKDAHSGTNSGKAELWTSTHYLSLAKECVKFVVHEIVALQMSNVIGIELCNEPSRAASSAVFKWYDEVLPMISAIDPSLPVYIGDCWDLSKGMNYALKKNSASQTPSNPVIVDTHKYYTFATKDHSQTPQQIIDRVNTSLADVVKNQGNISASKTAVEVYIGEYSCTMDTKTWDKVNSADRPALTQAFGRAQTEKWQNVTCGSAFWTFKMDWIDGGDWGFKKQVNTGALTAPRSLTFSLGDTQARSQQASSQKDQLKATAVSQHVEYWREKRVPNNNYESGWDLGFRDAMDFFSARANSITMPNNTKTNHQPAVGGGDKIGALELWILKRIVECGRLDSSSAWEWEHGYRRAVKDFENVVYT</sequence>
<dbReference type="GO" id="GO:0009251">
    <property type="term" value="P:glucan catabolic process"/>
    <property type="evidence" value="ECO:0007669"/>
    <property type="project" value="TreeGrafter"/>
</dbReference>
<comment type="similarity">
    <text evidence="1 5">Belongs to the glycosyl hydrolase 5 (cellulase A) family.</text>
</comment>
<dbReference type="Pfam" id="PF00150">
    <property type="entry name" value="Cellulase"/>
    <property type="match status" value="1"/>
</dbReference>
<keyword evidence="9" id="KW-1185">Reference proteome</keyword>
<feature type="region of interest" description="Disordered" evidence="6">
    <location>
        <begin position="1"/>
        <end position="30"/>
    </location>
</feature>
<organism evidence="8 9">
    <name type="scientific">Talaromyces atroroseus</name>
    <dbReference type="NCBI Taxonomy" id="1441469"/>
    <lineage>
        <taxon>Eukaryota</taxon>
        <taxon>Fungi</taxon>
        <taxon>Dikarya</taxon>
        <taxon>Ascomycota</taxon>
        <taxon>Pezizomycotina</taxon>
        <taxon>Eurotiomycetes</taxon>
        <taxon>Eurotiomycetidae</taxon>
        <taxon>Eurotiales</taxon>
        <taxon>Trichocomaceae</taxon>
        <taxon>Talaromyces</taxon>
        <taxon>Talaromyces sect. Trachyspermi</taxon>
    </lineage>
</organism>
<evidence type="ECO:0000256" key="5">
    <source>
        <dbReference type="RuleBase" id="RU361153"/>
    </source>
</evidence>
<dbReference type="STRING" id="1441469.A0A1Q5Q8Z8"/>
<dbReference type="RefSeq" id="XP_020120729.1">
    <property type="nucleotide sequence ID" value="XM_020266477.1"/>
</dbReference>
<dbReference type="InterPro" id="IPR050386">
    <property type="entry name" value="Glycosyl_hydrolase_5"/>
</dbReference>
<dbReference type="EMBL" id="LFMY01000005">
    <property type="protein sequence ID" value="OKL60608.1"/>
    <property type="molecule type" value="Genomic_DNA"/>
</dbReference>
<dbReference type="GO" id="GO:0046557">
    <property type="term" value="F:glucan endo-1,6-beta-glucosidase activity"/>
    <property type="evidence" value="ECO:0007669"/>
    <property type="project" value="TreeGrafter"/>
</dbReference>
<dbReference type="InterPro" id="IPR001547">
    <property type="entry name" value="Glyco_hydro_5"/>
</dbReference>
<dbReference type="GO" id="GO:0009986">
    <property type="term" value="C:cell surface"/>
    <property type="evidence" value="ECO:0007669"/>
    <property type="project" value="TreeGrafter"/>
</dbReference>
<evidence type="ECO:0000313" key="8">
    <source>
        <dbReference type="EMBL" id="OKL60608.1"/>
    </source>
</evidence>
<evidence type="ECO:0000256" key="2">
    <source>
        <dbReference type="ARBA" id="ARBA00022801"/>
    </source>
</evidence>
<evidence type="ECO:0000313" key="9">
    <source>
        <dbReference type="Proteomes" id="UP000214365"/>
    </source>
</evidence>
<accession>A0A1Q5Q8Z8</accession>
<dbReference type="PANTHER" id="PTHR31297:SF43">
    <property type="entry name" value="GLUCAN 1,3-BETA-GLUCOSIDASE 3"/>
    <property type="match status" value="1"/>
</dbReference>
<dbReference type="PROSITE" id="PS00659">
    <property type="entry name" value="GLYCOSYL_HYDROL_F5"/>
    <property type="match status" value="1"/>
</dbReference>
<feature type="domain" description="Glycoside hydrolase family 5" evidence="7">
    <location>
        <begin position="90"/>
        <end position="326"/>
    </location>
</feature>
<evidence type="ECO:0000259" key="7">
    <source>
        <dbReference type="Pfam" id="PF00150"/>
    </source>
</evidence>
<keyword evidence="2 5" id="KW-0378">Hydrolase</keyword>
<dbReference type="InterPro" id="IPR018087">
    <property type="entry name" value="Glyco_hydro_5_CS"/>
</dbReference>
<dbReference type="SUPFAM" id="SSF51445">
    <property type="entry name" value="(Trans)glycosidases"/>
    <property type="match status" value="1"/>
</dbReference>
<protein>
    <recommendedName>
        <fullName evidence="7">Glycoside hydrolase family 5 domain-containing protein</fullName>
    </recommendedName>
</protein>
<dbReference type="Proteomes" id="UP000214365">
    <property type="component" value="Unassembled WGS sequence"/>
</dbReference>
<dbReference type="AlphaFoldDB" id="A0A1Q5Q8Z8"/>
<dbReference type="GeneID" id="31003937"/>
<keyword evidence="3 5" id="KW-0326">Glycosidase</keyword>
<dbReference type="PANTHER" id="PTHR31297">
    <property type="entry name" value="GLUCAN ENDO-1,6-BETA-GLUCOSIDASE B"/>
    <property type="match status" value="1"/>
</dbReference>
<evidence type="ECO:0000256" key="1">
    <source>
        <dbReference type="ARBA" id="ARBA00005641"/>
    </source>
</evidence>
<evidence type="ECO:0000256" key="6">
    <source>
        <dbReference type="SAM" id="MobiDB-lite"/>
    </source>
</evidence>
<proteinExistence type="inferred from homology"/>
<name>A0A1Q5Q8Z8_TALAT</name>
<dbReference type="GO" id="GO:0005576">
    <property type="term" value="C:extracellular region"/>
    <property type="evidence" value="ECO:0007669"/>
    <property type="project" value="TreeGrafter"/>
</dbReference>
<reference evidence="8 9" key="1">
    <citation type="submission" date="2015-06" db="EMBL/GenBank/DDBJ databases">
        <title>Talaromyces atroroseus IBT 11181 draft genome.</title>
        <authorList>
            <person name="Rasmussen K.B."/>
            <person name="Rasmussen S."/>
            <person name="Petersen B."/>
            <person name="Sicheritz-Ponten T."/>
            <person name="Mortensen U.H."/>
            <person name="Thrane U."/>
        </authorList>
    </citation>
    <scope>NUCLEOTIDE SEQUENCE [LARGE SCALE GENOMIC DNA]</scope>
    <source>
        <strain evidence="8 9">IBT 11181</strain>
    </source>
</reference>
<dbReference type="OrthoDB" id="1887033at2759"/>
<keyword evidence="4" id="KW-0961">Cell wall biogenesis/degradation</keyword>